<gene>
    <name evidence="4" type="ORF">DTER00134_LOCUS4825</name>
</gene>
<accession>A0A7S3VJ88</accession>
<feature type="region of interest" description="Disordered" evidence="2">
    <location>
        <begin position="1"/>
        <end position="41"/>
    </location>
</feature>
<name>A0A7S3VJ88_DUNTE</name>
<evidence type="ECO:0000256" key="2">
    <source>
        <dbReference type="SAM" id="MobiDB-lite"/>
    </source>
</evidence>
<feature type="region of interest" description="Disordered" evidence="2">
    <location>
        <begin position="158"/>
        <end position="190"/>
    </location>
</feature>
<comment type="subcellular location">
    <subcellularLocation>
        <location evidence="1">Nucleus</location>
    </subcellularLocation>
</comment>
<evidence type="ECO:0000259" key="3">
    <source>
        <dbReference type="PROSITE" id="PS51319"/>
    </source>
</evidence>
<feature type="compositionally biased region" description="Low complexity" evidence="2">
    <location>
        <begin position="159"/>
        <end position="190"/>
    </location>
</feature>
<feature type="compositionally biased region" description="Low complexity" evidence="2">
    <location>
        <begin position="1"/>
        <end position="24"/>
    </location>
</feature>
<proteinExistence type="predicted"/>
<sequence length="399" mass="42384">MDKYISQWQQKSQNQSGSSSSNSGLASGVAKRKPGKQQKLQDLAKVHILQSSSRNPRIEDVIQIRSALEQAVSNMDEAELLHQLQRLACYELTHELLVESQIGPVVRQLRGSSQEKIARLASNIVEKLRKVVKRQAKVQMANPLPNVPIGNAASRGRHAAALTSASTAAPAAPAHSPAPGPAAATGGAVGSGLASGSCSNSALDGGCGTTSNVNSVGATHAIGGSMPVSMDSSSWGTSQWTHAAAAAGQGSQQPPYGQAVYGMLPLRASVAAAQSGGAGASHELSIREQGMLAQPPDQESRPGWAQQQQQQQQQYGHAQLGQQLDKDGNLRCGQQQQQQQQQQQYGHFQLGQQLEQEGSLQWSQQQQQQQQQRSMSHMTSNPTSTTTITTISAAPWQML</sequence>
<organism evidence="4">
    <name type="scientific">Dunaliella tertiolecta</name>
    <name type="common">Green alga</name>
    <dbReference type="NCBI Taxonomy" id="3047"/>
    <lineage>
        <taxon>Eukaryota</taxon>
        <taxon>Viridiplantae</taxon>
        <taxon>Chlorophyta</taxon>
        <taxon>core chlorophytes</taxon>
        <taxon>Chlorophyceae</taxon>
        <taxon>CS clade</taxon>
        <taxon>Chlamydomonadales</taxon>
        <taxon>Dunaliellaceae</taxon>
        <taxon>Dunaliella</taxon>
    </lineage>
</organism>
<dbReference type="EMBL" id="HBIP01008782">
    <property type="protein sequence ID" value="CAE0489754.1"/>
    <property type="molecule type" value="Transcribed_RNA"/>
</dbReference>
<feature type="domain" description="TFIIS N-terminal" evidence="3">
    <location>
        <begin position="59"/>
        <end position="135"/>
    </location>
</feature>
<dbReference type="SUPFAM" id="SSF47676">
    <property type="entry name" value="Conserved domain common to transcription factors TFIIS, elongin A, CRSP70"/>
    <property type="match status" value="1"/>
</dbReference>
<reference evidence="4" key="1">
    <citation type="submission" date="2021-01" db="EMBL/GenBank/DDBJ databases">
        <authorList>
            <person name="Corre E."/>
            <person name="Pelletier E."/>
            <person name="Niang G."/>
            <person name="Scheremetjew M."/>
            <person name="Finn R."/>
            <person name="Kale V."/>
            <person name="Holt S."/>
            <person name="Cochrane G."/>
            <person name="Meng A."/>
            <person name="Brown T."/>
            <person name="Cohen L."/>
        </authorList>
    </citation>
    <scope>NUCLEOTIDE SEQUENCE</scope>
    <source>
        <strain evidence="4">CCMP1320</strain>
    </source>
</reference>
<evidence type="ECO:0000256" key="1">
    <source>
        <dbReference type="PROSITE-ProRule" id="PRU00649"/>
    </source>
</evidence>
<dbReference type="PROSITE" id="PS51319">
    <property type="entry name" value="TFIIS_N"/>
    <property type="match status" value="1"/>
</dbReference>
<dbReference type="Pfam" id="PF08711">
    <property type="entry name" value="Med26"/>
    <property type="match status" value="1"/>
</dbReference>
<dbReference type="Gene3D" id="1.20.930.10">
    <property type="entry name" value="Conserved domain common to transcription factors TFIIS, elongin A, CRSP70"/>
    <property type="match status" value="1"/>
</dbReference>
<protein>
    <recommendedName>
        <fullName evidence="3">TFIIS N-terminal domain-containing protein</fullName>
    </recommendedName>
</protein>
<evidence type="ECO:0000313" key="4">
    <source>
        <dbReference type="EMBL" id="CAE0489754.1"/>
    </source>
</evidence>
<dbReference type="InterPro" id="IPR017923">
    <property type="entry name" value="TFIIS_N"/>
</dbReference>
<feature type="compositionally biased region" description="Low complexity" evidence="2">
    <location>
        <begin position="305"/>
        <end position="318"/>
    </location>
</feature>
<dbReference type="GO" id="GO:0005634">
    <property type="term" value="C:nucleus"/>
    <property type="evidence" value="ECO:0007669"/>
    <property type="project" value="UniProtKB-SubCell"/>
</dbReference>
<dbReference type="AlphaFoldDB" id="A0A7S3VJ88"/>
<feature type="region of interest" description="Disordered" evidence="2">
    <location>
        <begin position="356"/>
        <end position="399"/>
    </location>
</feature>
<keyword evidence="1" id="KW-0539">Nucleus</keyword>
<dbReference type="InterPro" id="IPR035441">
    <property type="entry name" value="TFIIS/LEDGF_dom_sf"/>
</dbReference>
<feature type="region of interest" description="Disordered" evidence="2">
    <location>
        <begin position="292"/>
        <end position="318"/>
    </location>
</feature>